<feature type="region of interest" description="Disordered" evidence="1">
    <location>
        <begin position="1"/>
        <end position="24"/>
    </location>
</feature>
<dbReference type="Proteomes" id="UP000053864">
    <property type="component" value="Unassembled WGS sequence"/>
</dbReference>
<proteinExistence type="predicted"/>
<dbReference type="EMBL" id="KI674160">
    <property type="protein sequence ID" value="ETL34986.1"/>
    <property type="molecule type" value="Genomic_DNA"/>
</dbReference>
<sequence length="72" mass="7714">MDTEDDSSPQARKEGASTACKSETRTFEVNSMVAVTPAENQSGGKSGARAASNARLPRLGQRFHDTHLVVPR</sequence>
<organism evidence="3">
    <name type="scientific">Phytophthora nicotianae</name>
    <name type="common">Potato buckeye rot agent</name>
    <name type="synonym">Phytophthora parasitica</name>
    <dbReference type="NCBI Taxonomy" id="4792"/>
    <lineage>
        <taxon>Eukaryota</taxon>
        <taxon>Sar</taxon>
        <taxon>Stramenopiles</taxon>
        <taxon>Oomycota</taxon>
        <taxon>Peronosporomycetes</taxon>
        <taxon>Peronosporales</taxon>
        <taxon>Peronosporaceae</taxon>
        <taxon>Phytophthora</taxon>
    </lineage>
</organism>
<reference evidence="2" key="1">
    <citation type="submission" date="2013-11" db="EMBL/GenBank/DDBJ databases">
        <title>The Genome Sequence of Phytophthora parasitica CJ02B3.</title>
        <authorList>
            <consortium name="The Broad Institute Genomics Platform"/>
            <person name="Russ C."/>
            <person name="Tyler B."/>
            <person name="Panabieres F."/>
            <person name="Shan W."/>
            <person name="Tripathy S."/>
            <person name="Grunwald N."/>
            <person name="Machado M."/>
            <person name="Johnson C.S."/>
            <person name="Arredondo F."/>
            <person name="Hong C."/>
            <person name="Coffey M."/>
            <person name="Young S.K."/>
            <person name="Zeng Q."/>
            <person name="Gargeya S."/>
            <person name="Fitzgerald M."/>
            <person name="Abouelleil A."/>
            <person name="Alvarado L."/>
            <person name="Chapman S.B."/>
            <person name="Gainer-Dewar J."/>
            <person name="Goldberg J."/>
            <person name="Griggs A."/>
            <person name="Gujja S."/>
            <person name="Hansen M."/>
            <person name="Howarth C."/>
            <person name="Imamovic A."/>
            <person name="Ireland A."/>
            <person name="Larimer J."/>
            <person name="McCowan C."/>
            <person name="Murphy C."/>
            <person name="Pearson M."/>
            <person name="Poon T.W."/>
            <person name="Priest M."/>
            <person name="Roberts A."/>
            <person name="Saif S."/>
            <person name="Shea T."/>
            <person name="Sykes S."/>
            <person name="Wortman J."/>
            <person name="Nusbaum C."/>
            <person name="Birren B."/>
        </authorList>
    </citation>
    <scope>NUCLEOTIDE SEQUENCE [LARGE SCALE GENOMIC DNA]</scope>
    <source>
        <strain evidence="2">CJ02B3</strain>
    </source>
</reference>
<dbReference type="AlphaFoldDB" id="W2ILH9"/>
<protein>
    <submittedName>
        <fullName evidence="3">Uncharacterized protein</fullName>
    </submittedName>
</protein>
<reference evidence="3" key="2">
    <citation type="submission" date="2013-11" db="EMBL/GenBank/DDBJ databases">
        <title>The Genome Sequence of Phytophthora parasitica CJ05E6.</title>
        <authorList>
            <consortium name="The Broad Institute Genomics Platform"/>
            <person name="Russ C."/>
            <person name="Tyler B."/>
            <person name="Panabieres F."/>
            <person name="Shan W."/>
            <person name="Tripathy S."/>
            <person name="Grunwald N."/>
            <person name="Machado M."/>
            <person name="Johnson C.S."/>
            <person name="Arredondo F."/>
            <person name="Hong C."/>
            <person name="Coffey M."/>
            <person name="Young S.K."/>
            <person name="Zeng Q."/>
            <person name="Gargeya S."/>
            <person name="Fitzgerald M."/>
            <person name="Abouelleil A."/>
            <person name="Alvarado L."/>
            <person name="Chapman S.B."/>
            <person name="Gainer-Dewar J."/>
            <person name="Goldberg J."/>
            <person name="Griggs A."/>
            <person name="Gujja S."/>
            <person name="Hansen M."/>
            <person name="Howarth C."/>
            <person name="Imamovic A."/>
            <person name="Ireland A."/>
            <person name="Larimer J."/>
            <person name="McCowan C."/>
            <person name="Murphy C."/>
            <person name="Pearson M."/>
            <person name="Poon T.W."/>
            <person name="Priest M."/>
            <person name="Roberts A."/>
            <person name="Saif S."/>
            <person name="Shea T."/>
            <person name="Sykes S."/>
            <person name="Wortman J."/>
            <person name="Nusbaum C."/>
            <person name="Birren B."/>
        </authorList>
    </citation>
    <scope>NUCLEOTIDE SEQUENCE [LARGE SCALE GENOMIC DNA]</scope>
    <source>
        <strain evidence="3">CJ05E6</strain>
    </source>
</reference>
<feature type="region of interest" description="Disordered" evidence="1">
    <location>
        <begin position="36"/>
        <end position="72"/>
    </location>
</feature>
<evidence type="ECO:0000313" key="2">
    <source>
        <dbReference type="EMBL" id="ETK81571.1"/>
    </source>
</evidence>
<feature type="compositionally biased region" description="Basic and acidic residues" evidence="1">
    <location>
        <begin position="62"/>
        <end position="72"/>
    </location>
</feature>
<evidence type="ECO:0000256" key="1">
    <source>
        <dbReference type="SAM" id="MobiDB-lite"/>
    </source>
</evidence>
<dbReference type="EMBL" id="KI687437">
    <property type="protein sequence ID" value="ETK81571.1"/>
    <property type="molecule type" value="Genomic_DNA"/>
</dbReference>
<gene>
    <name evidence="2" type="ORF">L915_12936</name>
    <name evidence="3" type="ORF">L916_12837</name>
</gene>
<evidence type="ECO:0000313" key="3">
    <source>
        <dbReference type="EMBL" id="ETL34986.1"/>
    </source>
</evidence>
<accession>W2ILH9</accession>
<name>W2ILH9_PHYNI</name>
<dbReference type="Proteomes" id="UP000053236">
    <property type="component" value="Unassembled WGS sequence"/>
</dbReference>